<dbReference type="Gene3D" id="3.90.1180.10">
    <property type="entry name" value="Ribosomal protein L13"/>
    <property type="match status" value="1"/>
</dbReference>
<gene>
    <name evidence="5 7 9" type="primary">rplM</name>
    <name evidence="9" type="ORF">HTZ77_03295</name>
</gene>
<dbReference type="AlphaFoldDB" id="A0A7Y6M1T3"/>
<evidence type="ECO:0000256" key="5">
    <source>
        <dbReference type="HAMAP-Rule" id="MF_01366"/>
    </source>
</evidence>
<evidence type="ECO:0000256" key="8">
    <source>
        <dbReference type="SAM" id="MobiDB-lite"/>
    </source>
</evidence>
<feature type="region of interest" description="Disordered" evidence="8">
    <location>
        <begin position="1"/>
        <end position="27"/>
    </location>
</feature>
<dbReference type="InterPro" id="IPR005823">
    <property type="entry name" value="Ribosomal_uL13_bac-type"/>
</dbReference>
<dbReference type="GO" id="GO:0017148">
    <property type="term" value="P:negative regulation of translation"/>
    <property type="evidence" value="ECO:0007669"/>
    <property type="project" value="TreeGrafter"/>
</dbReference>
<dbReference type="PROSITE" id="PS00783">
    <property type="entry name" value="RIBOSOMAL_L13"/>
    <property type="match status" value="1"/>
</dbReference>
<sequence>MRGASGVISHPCGDGRSGPSCARTDRTQRCRIRQRAEDASIKKATTVRTYSPKPADVQRQWYVIDATDVVLGRLASHVATLLRGKHKPIFANHVDTGDFVIVINADKIALSGNKREQKKAYRHSGYPGGLRSVSYGELMDKRPDKAVEKAVKGMLPKNSLGRKMAKKLKVYAGSEHPHQAQQPVPFEITQIAQ</sequence>
<comment type="subunit">
    <text evidence="5">Part of the 50S ribosomal subunit.</text>
</comment>
<dbReference type="InterPro" id="IPR036899">
    <property type="entry name" value="Ribosomal_uL13_sf"/>
</dbReference>
<protein>
    <recommendedName>
        <fullName evidence="4 5">Large ribosomal subunit protein uL13</fullName>
    </recommendedName>
</protein>
<dbReference type="PANTHER" id="PTHR11545:SF2">
    <property type="entry name" value="LARGE RIBOSOMAL SUBUNIT PROTEIN UL13M"/>
    <property type="match status" value="1"/>
</dbReference>
<name>A0A7Y6M1T3_9ACTN</name>
<organism evidence="9 10">
    <name type="scientific">Nonomuraea montanisoli</name>
    <dbReference type="NCBI Taxonomy" id="2741721"/>
    <lineage>
        <taxon>Bacteria</taxon>
        <taxon>Bacillati</taxon>
        <taxon>Actinomycetota</taxon>
        <taxon>Actinomycetes</taxon>
        <taxon>Streptosporangiales</taxon>
        <taxon>Streptosporangiaceae</taxon>
        <taxon>Nonomuraea</taxon>
    </lineage>
</organism>
<evidence type="ECO:0000313" key="9">
    <source>
        <dbReference type="EMBL" id="NUW30454.1"/>
    </source>
</evidence>
<dbReference type="CDD" id="cd00392">
    <property type="entry name" value="Ribosomal_L13"/>
    <property type="match status" value="1"/>
</dbReference>
<keyword evidence="10" id="KW-1185">Reference proteome</keyword>
<dbReference type="InterPro" id="IPR023563">
    <property type="entry name" value="Ribosomal_uL13_CS"/>
</dbReference>
<dbReference type="HAMAP" id="MF_01366">
    <property type="entry name" value="Ribosomal_uL13"/>
    <property type="match status" value="1"/>
</dbReference>
<comment type="caution">
    <text evidence="9">The sequence shown here is derived from an EMBL/GenBank/DDBJ whole genome shotgun (WGS) entry which is preliminary data.</text>
</comment>
<comment type="similarity">
    <text evidence="1 5 6">Belongs to the universal ribosomal protein uL13 family.</text>
</comment>
<proteinExistence type="inferred from homology"/>
<dbReference type="SUPFAM" id="SSF52161">
    <property type="entry name" value="Ribosomal protein L13"/>
    <property type="match status" value="1"/>
</dbReference>
<evidence type="ECO:0000256" key="7">
    <source>
        <dbReference type="RuleBase" id="RU003878"/>
    </source>
</evidence>
<dbReference type="PANTHER" id="PTHR11545">
    <property type="entry name" value="RIBOSOMAL PROTEIN L13"/>
    <property type="match status" value="1"/>
</dbReference>
<keyword evidence="2 5" id="KW-0689">Ribosomal protein</keyword>
<dbReference type="Pfam" id="PF00572">
    <property type="entry name" value="Ribosomal_L13"/>
    <property type="match status" value="1"/>
</dbReference>
<evidence type="ECO:0000313" key="10">
    <source>
        <dbReference type="Proteomes" id="UP000586042"/>
    </source>
</evidence>
<evidence type="ECO:0000256" key="1">
    <source>
        <dbReference type="ARBA" id="ARBA00006227"/>
    </source>
</evidence>
<dbReference type="Proteomes" id="UP000586042">
    <property type="component" value="Unassembled WGS sequence"/>
</dbReference>
<dbReference type="FunFam" id="3.90.1180.10:FF:000001">
    <property type="entry name" value="50S ribosomal protein L13"/>
    <property type="match status" value="1"/>
</dbReference>
<comment type="function">
    <text evidence="5 7">This protein is one of the early assembly proteins of the 50S ribosomal subunit, although it is not seen to bind rRNA by itself. It is important during the early stages of 50S assembly.</text>
</comment>
<dbReference type="GO" id="GO:0022625">
    <property type="term" value="C:cytosolic large ribosomal subunit"/>
    <property type="evidence" value="ECO:0007669"/>
    <property type="project" value="TreeGrafter"/>
</dbReference>
<accession>A0A7Y6M1T3</accession>
<evidence type="ECO:0000256" key="2">
    <source>
        <dbReference type="ARBA" id="ARBA00022980"/>
    </source>
</evidence>
<keyword evidence="3 5" id="KW-0687">Ribonucleoprotein</keyword>
<dbReference type="InterPro" id="IPR005822">
    <property type="entry name" value="Ribosomal_uL13"/>
</dbReference>
<dbReference type="GO" id="GO:0003735">
    <property type="term" value="F:structural constituent of ribosome"/>
    <property type="evidence" value="ECO:0007669"/>
    <property type="project" value="InterPro"/>
</dbReference>
<dbReference type="NCBIfam" id="TIGR01066">
    <property type="entry name" value="rplM_bact"/>
    <property type="match status" value="1"/>
</dbReference>
<evidence type="ECO:0000256" key="4">
    <source>
        <dbReference type="ARBA" id="ARBA00035201"/>
    </source>
</evidence>
<evidence type="ECO:0000256" key="3">
    <source>
        <dbReference type="ARBA" id="ARBA00023274"/>
    </source>
</evidence>
<dbReference type="EMBL" id="JABWGN010000001">
    <property type="protein sequence ID" value="NUW30454.1"/>
    <property type="molecule type" value="Genomic_DNA"/>
</dbReference>
<dbReference type="GO" id="GO:0003729">
    <property type="term" value="F:mRNA binding"/>
    <property type="evidence" value="ECO:0007669"/>
    <property type="project" value="UniProtKB-ARBA"/>
</dbReference>
<reference evidence="9 10" key="1">
    <citation type="submission" date="2020-06" db="EMBL/GenBank/DDBJ databases">
        <title>Nonomuraea sp. SMC257, a novel actinomycete isolated from soil.</title>
        <authorList>
            <person name="Chanama M."/>
        </authorList>
    </citation>
    <scope>NUCLEOTIDE SEQUENCE [LARGE SCALE GENOMIC DNA]</scope>
    <source>
        <strain evidence="9 10">SMC257</strain>
    </source>
</reference>
<evidence type="ECO:0000256" key="6">
    <source>
        <dbReference type="RuleBase" id="RU003877"/>
    </source>
</evidence>
<dbReference type="GO" id="GO:0006412">
    <property type="term" value="P:translation"/>
    <property type="evidence" value="ECO:0007669"/>
    <property type="project" value="UniProtKB-UniRule"/>
</dbReference>